<reference evidence="2 4" key="1">
    <citation type="journal article" date="2008" name="Science">
        <title>The Physcomitrella genome reveals evolutionary insights into the conquest of land by plants.</title>
        <authorList>
            <person name="Rensing S."/>
            <person name="Lang D."/>
            <person name="Zimmer A."/>
            <person name="Terry A."/>
            <person name="Salamov A."/>
            <person name="Shapiro H."/>
            <person name="Nishiyama T."/>
            <person name="Perroud P.-F."/>
            <person name="Lindquist E."/>
            <person name="Kamisugi Y."/>
            <person name="Tanahashi T."/>
            <person name="Sakakibara K."/>
            <person name="Fujita T."/>
            <person name="Oishi K."/>
            <person name="Shin-I T."/>
            <person name="Kuroki Y."/>
            <person name="Toyoda A."/>
            <person name="Suzuki Y."/>
            <person name="Hashimoto A."/>
            <person name="Yamaguchi K."/>
            <person name="Sugano A."/>
            <person name="Kohara Y."/>
            <person name="Fujiyama A."/>
            <person name="Anterola A."/>
            <person name="Aoki S."/>
            <person name="Ashton N."/>
            <person name="Barbazuk W.B."/>
            <person name="Barker E."/>
            <person name="Bennetzen J."/>
            <person name="Bezanilla M."/>
            <person name="Blankenship R."/>
            <person name="Cho S.H."/>
            <person name="Dutcher S."/>
            <person name="Estelle M."/>
            <person name="Fawcett J.A."/>
            <person name="Gundlach H."/>
            <person name="Hanada K."/>
            <person name="Heyl A."/>
            <person name="Hicks K.A."/>
            <person name="Hugh J."/>
            <person name="Lohr M."/>
            <person name="Mayer K."/>
            <person name="Melkozernov A."/>
            <person name="Murata T."/>
            <person name="Nelson D."/>
            <person name="Pils B."/>
            <person name="Prigge M."/>
            <person name="Reiss B."/>
            <person name="Renner T."/>
            <person name="Rombauts S."/>
            <person name="Rushton P."/>
            <person name="Sanderfoot A."/>
            <person name="Schween G."/>
            <person name="Shiu S.-H."/>
            <person name="Stueber K."/>
            <person name="Theodoulou F.L."/>
            <person name="Tu H."/>
            <person name="Van de Peer Y."/>
            <person name="Verrier P.J."/>
            <person name="Waters E."/>
            <person name="Wood A."/>
            <person name="Yang L."/>
            <person name="Cove D."/>
            <person name="Cuming A."/>
            <person name="Hasebe M."/>
            <person name="Lucas S."/>
            <person name="Mishler D.B."/>
            <person name="Reski R."/>
            <person name="Grigoriev I."/>
            <person name="Quatrano R.S."/>
            <person name="Boore J.L."/>
        </authorList>
    </citation>
    <scope>NUCLEOTIDE SEQUENCE [LARGE SCALE GENOMIC DNA]</scope>
    <source>
        <strain evidence="3 4">cv. Gransden 2004</strain>
    </source>
</reference>
<reference evidence="2 4" key="2">
    <citation type="journal article" date="2018" name="Plant J.">
        <title>The Physcomitrella patens chromosome-scale assembly reveals moss genome structure and evolution.</title>
        <authorList>
            <person name="Lang D."/>
            <person name="Ullrich K.K."/>
            <person name="Murat F."/>
            <person name="Fuchs J."/>
            <person name="Jenkins J."/>
            <person name="Haas F.B."/>
            <person name="Piednoel M."/>
            <person name="Gundlach H."/>
            <person name="Van Bel M."/>
            <person name="Meyberg R."/>
            <person name="Vives C."/>
            <person name="Morata J."/>
            <person name="Symeonidi A."/>
            <person name="Hiss M."/>
            <person name="Muchero W."/>
            <person name="Kamisugi Y."/>
            <person name="Saleh O."/>
            <person name="Blanc G."/>
            <person name="Decker E.L."/>
            <person name="van Gessel N."/>
            <person name="Grimwood J."/>
            <person name="Hayes R.D."/>
            <person name="Graham S.W."/>
            <person name="Gunter L.E."/>
            <person name="McDaniel S.F."/>
            <person name="Hoernstein S.N.W."/>
            <person name="Larsson A."/>
            <person name="Li F.W."/>
            <person name="Perroud P.F."/>
            <person name="Phillips J."/>
            <person name="Ranjan P."/>
            <person name="Rokshar D.S."/>
            <person name="Rothfels C.J."/>
            <person name="Schneider L."/>
            <person name="Shu S."/>
            <person name="Stevenson D.W."/>
            <person name="Thummler F."/>
            <person name="Tillich M."/>
            <person name="Villarreal Aguilar J.C."/>
            <person name="Widiez T."/>
            <person name="Wong G.K."/>
            <person name="Wymore A."/>
            <person name="Zhang Y."/>
            <person name="Zimmer A.D."/>
            <person name="Quatrano R.S."/>
            <person name="Mayer K.F.X."/>
            <person name="Goodstein D."/>
            <person name="Casacuberta J.M."/>
            <person name="Vandepoele K."/>
            <person name="Reski R."/>
            <person name="Cuming A.C."/>
            <person name="Tuskan G.A."/>
            <person name="Maumus F."/>
            <person name="Salse J."/>
            <person name="Schmutz J."/>
            <person name="Rensing S.A."/>
        </authorList>
    </citation>
    <scope>NUCLEOTIDE SEQUENCE [LARGE SCALE GENOMIC DNA]</scope>
    <source>
        <strain evidence="3 4">cv. Gransden 2004</strain>
    </source>
</reference>
<organism evidence="2">
    <name type="scientific">Physcomitrium patens</name>
    <name type="common">Spreading-leaved earth moss</name>
    <name type="synonym">Physcomitrella patens</name>
    <dbReference type="NCBI Taxonomy" id="3218"/>
    <lineage>
        <taxon>Eukaryota</taxon>
        <taxon>Viridiplantae</taxon>
        <taxon>Streptophyta</taxon>
        <taxon>Embryophyta</taxon>
        <taxon>Bryophyta</taxon>
        <taxon>Bryophytina</taxon>
        <taxon>Bryopsida</taxon>
        <taxon>Funariidae</taxon>
        <taxon>Funariales</taxon>
        <taxon>Funariaceae</taxon>
        <taxon>Physcomitrium</taxon>
    </lineage>
</organism>
<feature type="chain" id="PRO_5033761843" evidence="1">
    <location>
        <begin position="18"/>
        <end position="49"/>
    </location>
</feature>
<keyword evidence="4" id="KW-1185">Reference proteome</keyword>
<evidence type="ECO:0000313" key="3">
    <source>
        <dbReference type="EnsemblPlants" id="PAC:32960779.CDS.1"/>
    </source>
</evidence>
<protein>
    <submittedName>
        <fullName evidence="2 3">Uncharacterized protein</fullName>
    </submittedName>
</protein>
<evidence type="ECO:0000256" key="1">
    <source>
        <dbReference type="SAM" id="SignalP"/>
    </source>
</evidence>
<keyword evidence="1" id="KW-0732">Signal</keyword>
<dbReference type="InParanoid" id="A0A2K1JHN5"/>
<gene>
    <name evidence="2" type="ORF">PHYPA_018432</name>
</gene>
<dbReference type="AlphaFoldDB" id="A0A2K1JHN5"/>
<dbReference type="Gramene" id="Pp3c14_12620V3.2">
    <property type="protein sequence ID" value="PAC:32960780.CDS.1"/>
    <property type="gene ID" value="Pp3c14_12620"/>
</dbReference>
<proteinExistence type="predicted"/>
<feature type="signal peptide" evidence="1">
    <location>
        <begin position="1"/>
        <end position="17"/>
    </location>
</feature>
<sequence length="49" mass="5100">MGCSFSFFDLSITVTLSLPLPAVNPAGRSLSSCSMPLITTVQLLAVLEA</sequence>
<dbReference type="Gramene" id="Pp3c14_12620V3.1">
    <property type="protein sequence ID" value="PAC:32960779.CDS.1"/>
    <property type="gene ID" value="Pp3c14_12620"/>
</dbReference>
<accession>A0A2K1JHN5</accession>
<reference evidence="3" key="3">
    <citation type="submission" date="2020-12" db="UniProtKB">
        <authorList>
            <consortium name="EnsemblPlants"/>
        </authorList>
    </citation>
    <scope>IDENTIFICATION</scope>
</reference>
<dbReference type="Proteomes" id="UP000006727">
    <property type="component" value="Chromosome 14"/>
</dbReference>
<name>A0A2K1JHN5_PHYPA</name>
<dbReference type="EMBL" id="ABEU02000014">
    <property type="protein sequence ID" value="PNR41029.1"/>
    <property type="molecule type" value="Genomic_DNA"/>
</dbReference>
<dbReference type="PaxDb" id="3218-PP1S36_180V6.1"/>
<dbReference type="EnsemblPlants" id="Pp3c14_12620V3.2">
    <property type="protein sequence ID" value="PAC:32960780.CDS.1"/>
    <property type="gene ID" value="Pp3c14_12620"/>
</dbReference>
<evidence type="ECO:0000313" key="4">
    <source>
        <dbReference type="Proteomes" id="UP000006727"/>
    </source>
</evidence>
<evidence type="ECO:0000313" key="2">
    <source>
        <dbReference type="EMBL" id="PNR41029.1"/>
    </source>
</evidence>
<dbReference type="EnsemblPlants" id="Pp3c14_12620V3.1">
    <property type="protein sequence ID" value="PAC:32960779.CDS.1"/>
    <property type="gene ID" value="Pp3c14_12620"/>
</dbReference>